<feature type="compositionally biased region" description="Basic and acidic residues" evidence="2">
    <location>
        <begin position="199"/>
        <end position="221"/>
    </location>
</feature>
<accession>A0A6A4PGP2</accession>
<dbReference type="Proteomes" id="UP000447434">
    <property type="component" value="Chromosome 14"/>
</dbReference>
<keyword evidence="1 3" id="KW-0238">DNA-binding</keyword>
<reference evidence="4" key="1">
    <citation type="journal article" date="2020" name="Nat. Commun.">
        <title>Genome sequence of the cluster root forming white lupin.</title>
        <authorList>
            <person name="Hufnagel B."/>
            <person name="Marques A."/>
            <person name="Soriano A."/>
            <person name="Marques L."/>
            <person name="Divol F."/>
            <person name="Doumas P."/>
            <person name="Sallet E."/>
            <person name="Mancinotti D."/>
            <person name="Carrere S."/>
            <person name="Marande W."/>
            <person name="Arribat S."/>
            <person name="Keller J."/>
            <person name="Huneau C."/>
            <person name="Blein T."/>
            <person name="Aime D."/>
            <person name="Laguerre M."/>
            <person name="Taylor J."/>
            <person name="Schubert V."/>
            <person name="Nelson M."/>
            <person name="Geu-Flores F."/>
            <person name="Crespi M."/>
            <person name="Gallardo-Guerrero K."/>
            <person name="Delaux P.-M."/>
            <person name="Salse J."/>
            <person name="Berges H."/>
            <person name="Guyot R."/>
            <person name="Gouzy J."/>
            <person name="Peret B."/>
        </authorList>
    </citation>
    <scope>NUCLEOTIDE SEQUENCE [LARGE SCALE GENOMIC DNA]</scope>
    <source>
        <strain evidence="4">cv. Amiga</strain>
    </source>
</reference>
<name>A0A6A4PGP2_LUPAL</name>
<dbReference type="AlphaFoldDB" id="A0A6A4PGP2"/>
<evidence type="ECO:0000313" key="4">
    <source>
        <dbReference type="Proteomes" id="UP000447434"/>
    </source>
</evidence>
<dbReference type="GO" id="GO:0006264">
    <property type="term" value="P:mitochondrial DNA replication"/>
    <property type="evidence" value="ECO:0007669"/>
    <property type="project" value="TreeGrafter"/>
</dbReference>
<keyword evidence="4" id="KW-1185">Reference proteome</keyword>
<evidence type="ECO:0000256" key="1">
    <source>
        <dbReference type="PROSITE-ProRule" id="PRU00252"/>
    </source>
</evidence>
<feature type="region of interest" description="Disordered" evidence="2">
    <location>
        <begin position="177"/>
        <end position="221"/>
    </location>
</feature>
<proteinExistence type="predicted"/>
<dbReference type="GO" id="GO:0003697">
    <property type="term" value="F:single-stranded DNA binding"/>
    <property type="evidence" value="ECO:0007669"/>
    <property type="project" value="InterPro"/>
</dbReference>
<dbReference type="InterPro" id="IPR000424">
    <property type="entry name" value="Primosome_PriB/ssb"/>
</dbReference>
<dbReference type="PANTHER" id="PTHR10302:SF23">
    <property type="entry name" value="PROTEIN OSB4, CHLOROPLASTIC"/>
    <property type="match status" value="1"/>
</dbReference>
<gene>
    <name evidence="3" type="ORF">Lalb_Chr14g0375371</name>
</gene>
<sequence length="499" mass="56882">MKLEEEGFKEGRAEEEGLEIRSSCVVLSKRKMNYYYNYTVRRAAVGVMRRCYSSSSSVTGKRSKSIPRPKEIPFQAKVSNSVKLIGEVIMPVQFHTGSDGTPRASTVITRQHCPHYVWIPLIFEGHLAHTAFSHLKLHDFIHIDGQLTTDPPNFPIHPQSTDTNVQVMVQSLNFVQGYPSHDSHTSPPSNLQQPFTSSESEKHEINQSGEDLHSKQNEENDIDKPWKDLLLNPGEWWDVRPTKESSKGAAFERKTSGELLFIDSSTPKWLEEKLELLTFDLKPELEKSASGAKKNPASNFTAWRDLLHDPKQWFDFRDSKHNGLVNPKFPDFKRKDGSLSIWLIGSPKWVLPKLEALEIDVPVVKPKQANAGNESWNDLLNNPNKWWDKRSNKKNEKCPDFKNKETGEALWVNGAPKWVLSKLEGSEIDVPVVESKQATTGKGDELWNDLLNNPSKWWDNRSNKKNGRSPDFKHKETGEALWLNRSPSWVLPKLPPVIA</sequence>
<evidence type="ECO:0000313" key="3">
    <source>
        <dbReference type="EMBL" id="KAE9600672.1"/>
    </source>
</evidence>
<feature type="compositionally biased region" description="Polar residues" evidence="2">
    <location>
        <begin position="185"/>
        <end position="198"/>
    </location>
</feature>
<protein>
    <submittedName>
        <fullName evidence="3">Putative primosome PriB/single-strand DNA-binding protein</fullName>
    </submittedName>
</protein>
<dbReference type="PANTHER" id="PTHR10302">
    <property type="entry name" value="SINGLE-STRANDED DNA-BINDING PROTEIN"/>
    <property type="match status" value="1"/>
</dbReference>
<dbReference type="OrthoDB" id="669963at2759"/>
<organism evidence="3 4">
    <name type="scientific">Lupinus albus</name>
    <name type="common">White lupine</name>
    <name type="synonym">Lupinus termis</name>
    <dbReference type="NCBI Taxonomy" id="3870"/>
    <lineage>
        <taxon>Eukaryota</taxon>
        <taxon>Viridiplantae</taxon>
        <taxon>Streptophyta</taxon>
        <taxon>Embryophyta</taxon>
        <taxon>Tracheophyta</taxon>
        <taxon>Spermatophyta</taxon>
        <taxon>Magnoliopsida</taxon>
        <taxon>eudicotyledons</taxon>
        <taxon>Gunneridae</taxon>
        <taxon>Pentapetalae</taxon>
        <taxon>rosids</taxon>
        <taxon>fabids</taxon>
        <taxon>Fabales</taxon>
        <taxon>Fabaceae</taxon>
        <taxon>Papilionoideae</taxon>
        <taxon>50 kb inversion clade</taxon>
        <taxon>genistoids sensu lato</taxon>
        <taxon>core genistoids</taxon>
        <taxon>Genisteae</taxon>
        <taxon>Lupinus</taxon>
    </lineage>
</organism>
<comment type="caution">
    <text evidence="3">The sequence shown here is derived from an EMBL/GenBank/DDBJ whole genome shotgun (WGS) entry which is preliminary data.</text>
</comment>
<dbReference type="GO" id="GO:0042645">
    <property type="term" value="C:mitochondrial nucleoid"/>
    <property type="evidence" value="ECO:0007669"/>
    <property type="project" value="TreeGrafter"/>
</dbReference>
<dbReference type="EMBL" id="WOCE01000014">
    <property type="protein sequence ID" value="KAE9600672.1"/>
    <property type="molecule type" value="Genomic_DNA"/>
</dbReference>
<dbReference type="InterPro" id="IPR011344">
    <property type="entry name" value="ssDNA-bd"/>
</dbReference>
<evidence type="ECO:0000256" key="2">
    <source>
        <dbReference type="SAM" id="MobiDB-lite"/>
    </source>
</evidence>
<dbReference type="PROSITE" id="PS50935">
    <property type="entry name" value="SSB"/>
    <property type="match status" value="1"/>
</dbReference>